<dbReference type="Gene3D" id="3.40.50.2000">
    <property type="entry name" value="Glycogen Phosphorylase B"/>
    <property type="match status" value="1"/>
</dbReference>
<dbReference type="SUPFAM" id="SSF53756">
    <property type="entry name" value="UDP-Glycosyltransferase/glycogen phosphorylase"/>
    <property type="match status" value="1"/>
</dbReference>
<dbReference type="NCBIfam" id="TIGR04348">
    <property type="entry name" value="selenoneine biosynthesis selenosugar synthase SenB"/>
    <property type="match status" value="1"/>
</dbReference>
<dbReference type="EMBL" id="CP140152">
    <property type="protein sequence ID" value="WQH06128.1"/>
    <property type="molecule type" value="Genomic_DNA"/>
</dbReference>
<accession>A0ABZ0Y2R5</accession>
<evidence type="ECO:0000259" key="1">
    <source>
        <dbReference type="Pfam" id="PF00534"/>
    </source>
</evidence>
<proteinExistence type="predicted"/>
<evidence type="ECO:0000313" key="3">
    <source>
        <dbReference type="Proteomes" id="UP001326110"/>
    </source>
</evidence>
<keyword evidence="3" id="KW-1185">Reference proteome</keyword>
<dbReference type="Proteomes" id="UP001326110">
    <property type="component" value="Chromosome"/>
</dbReference>
<dbReference type="InterPro" id="IPR027627">
    <property type="entry name" value="Glycosyltransferase_put"/>
</dbReference>
<dbReference type="PANTHER" id="PTHR12526:SF637">
    <property type="entry name" value="GLYCOSYLTRANSFERASE EPSF-RELATED"/>
    <property type="match status" value="1"/>
</dbReference>
<evidence type="ECO:0000313" key="2">
    <source>
        <dbReference type="EMBL" id="WQH06128.1"/>
    </source>
</evidence>
<name>A0ABZ0Y2R5_9BURK</name>
<dbReference type="RefSeq" id="WP_019922088.1">
    <property type="nucleotide sequence ID" value="NZ_CP140152.1"/>
</dbReference>
<reference evidence="2 3" key="1">
    <citation type="submission" date="2023-11" db="EMBL/GenBank/DDBJ databases">
        <title>MicrobeMod: A computational toolkit for identifying prokaryotic methylation and restriction-modification with nanopore sequencing.</title>
        <authorList>
            <person name="Crits-Christoph A."/>
            <person name="Kang S.C."/>
            <person name="Lee H."/>
            <person name="Ostrov N."/>
        </authorList>
    </citation>
    <scope>NUCLEOTIDE SEQUENCE [LARGE SCALE GENOMIC DNA]</scope>
    <source>
        <strain evidence="2 3">ATCC 25935</strain>
    </source>
</reference>
<dbReference type="InterPro" id="IPR001296">
    <property type="entry name" value="Glyco_trans_1"/>
</dbReference>
<sequence length="383" mass="40279">MKPRQHIWIVGPAAAGANNGNWQSASRWARFLRAHYRVTLAQQWPAARAAGAAAAHANAGAEATAAAEAHAGAGASATTAAAEAQAAGLVTTTATGATPGRDAPPPDLLIALHARRSAPSLDAWTRAWPDRPSVLLLTGTDLYRDIAVDADAQRALVQATALVLLQPAGRMLLPEALRAGAHVIYQSATALAPVPATARRRFDIAMVGHLRHEKDPLTFMRAAQLVRAPAARLVHIGGVLEPELAAAAQATAAQQPRYRWLGAMAHAATRQRLKRCHAMALTSHMEGGANVIIEAVTAGVPVLASDINGNRGMLGDDYAGYFPPGDAAALARLIDRTIEEPRFHQLLREQCAARAPLFAPAAERAALLALVDNLLNPQEGNKP</sequence>
<organism evidence="2 3">
    <name type="scientific">Duganella zoogloeoides</name>
    <dbReference type="NCBI Taxonomy" id="75659"/>
    <lineage>
        <taxon>Bacteria</taxon>
        <taxon>Pseudomonadati</taxon>
        <taxon>Pseudomonadota</taxon>
        <taxon>Betaproteobacteria</taxon>
        <taxon>Burkholderiales</taxon>
        <taxon>Oxalobacteraceae</taxon>
        <taxon>Telluria group</taxon>
        <taxon>Duganella</taxon>
    </lineage>
</organism>
<dbReference type="Pfam" id="PF00534">
    <property type="entry name" value="Glycos_transf_1"/>
    <property type="match status" value="1"/>
</dbReference>
<protein>
    <submittedName>
        <fullName evidence="2">Selenoneine biosynthesis selenosugar synthase SenB</fullName>
    </submittedName>
</protein>
<feature type="domain" description="Glycosyl transferase family 1" evidence="1">
    <location>
        <begin position="201"/>
        <end position="351"/>
    </location>
</feature>
<dbReference type="PANTHER" id="PTHR12526">
    <property type="entry name" value="GLYCOSYLTRANSFERASE"/>
    <property type="match status" value="1"/>
</dbReference>
<gene>
    <name evidence="2" type="primary">senB</name>
    <name evidence="2" type="ORF">SR858_07295</name>
</gene>